<gene>
    <name evidence="1" type="ORF">GCM10007935_10860</name>
</gene>
<organism evidence="1 2">
    <name type="scientific">Hydrogenophaga electricum</name>
    <dbReference type="NCBI Taxonomy" id="1230953"/>
    <lineage>
        <taxon>Bacteria</taxon>
        <taxon>Pseudomonadati</taxon>
        <taxon>Pseudomonadota</taxon>
        <taxon>Betaproteobacteria</taxon>
        <taxon>Burkholderiales</taxon>
        <taxon>Comamonadaceae</taxon>
        <taxon>Hydrogenophaga</taxon>
    </lineage>
</organism>
<sequence length="68" mass="7731">MRCVIQSGTTGQFLAPSFIDGQPEWVMLLREAGVVQDLESCAQLIEDHTEPWHRPMVVDLDQLHRADL</sequence>
<proteinExistence type="predicted"/>
<name>A0ABQ6C5M0_9BURK</name>
<dbReference type="RefSeq" id="WP_284307003.1">
    <property type="nucleotide sequence ID" value="NZ_BSPB01000005.1"/>
</dbReference>
<comment type="caution">
    <text evidence="1">The sequence shown here is derived from an EMBL/GenBank/DDBJ whole genome shotgun (WGS) entry which is preliminary data.</text>
</comment>
<dbReference type="Proteomes" id="UP001156903">
    <property type="component" value="Unassembled WGS sequence"/>
</dbReference>
<keyword evidence="2" id="KW-1185">Reference proteome</keyword>
<accession>A0ABQ6C5M0</accession>
<dbReference type="EMBL" id="BSPB01000005">
    <property type="protein sequence ID" value="GLS13656.1"/>
    <property type="molecule type" value="Genomic_DNA"/>
</dbReference>
<evidence type="ECO:0000313" key="1">
    <source>
        <dbReference type="EMBL" id="GLS13656.1"/>
    </source>
</evidence>
<evidence type="ECO:0000313" key="2">
    <source>
        <dbReference type="Proteomes" id="UP001156903"/>
    </source>
</evidence>
<reference evidence="2" key="1">
    <citation type="journal article" date="2019" name="Int. J. Syst. Evol. Microbiol.">
        <title>The Global Catalogue of Microorganisms (GCM) 10K type strain sequencing project: providing services to taxonomists for standard genome sequencing and annotation.</title>
        <authorList>
            <consortium name="The Broad Institute Genomics Platform"/>
            <consortium name="The Broad Institute Genome Sequencing Center for Infectious Disease"/>
            <person name="Wu L."/>
            <person name="Ma J."/>
        </authorList>
    </citation>
    <scope>NUCLEOTIDE SEQUENCE [LARGE SCALE GENOMIC DNA]</scope>
    <source>
        <strain evidence="2">NBRC 109341</strain>
    </source>
</reference>
<protein>
    <submittedName>
        <fullName evidence="1">Uncharacterized protein</fullName>
    </submittedName>
</protein>